<keyword evidence="1" id="KW-0812">Transmembrane</keyword>
<keyword evidence="1" id="KW-0472">Membrane</keyword>
<dbReference type="Proteomes" id="UP000516696">
    <property type="component" value="Plasmid pEGM181-2"/>
</dbReference>
<protein>
    <submittedName>
        <fullName evidence="2">Uncharacterized protein</fullName>
    </submittedName>
</protein>
<proteinExistence type="predicted"/>
<geneLocation type="plasmid" evidence="2 3">
    <name>pEGM181-2</name>
</geneLocation>
<organism evidence="2 3">
    <name type="scientific">Enterococcus gallinarum</name>
    <dbReference type="NCBI Taxonomy" id="1353"/>
    <lineage>
        <taxon>Bacteria</taxon>
        <taxon>Bacillati</taxon>
        <taxon>Bacillota</taxon>
        <taxon>Bacilli</taxon>
        <taxon>Lactobacillales</taxon>
        <taxon>Enterococcaceae</taxon>
        <taxon>Enterococcus</taxon>
    </lineage>
</organism>
<keyword evidence="1" id="KW-1133">Transmembrane helix</keyword>
<keyword evidence="2" id="KW-0614">Plasmid</keyword>
<dbReference type="AlphaFoldDB" id="A0AAE7MTB4"/>
<evidence type="ECO:0000313" key="3">
    <source>
        <dbReference type="Proteomes" id="UP000516696"/>
    </source>
</evidence>
<feature type="transmembrane region" description="Helical" evidence="1">
    <location>
        <begin position="12"/>
        <end position="30"/>
    </location>
</feature>
<reference evidence="2 3" key="1">
    <citation type="submission" date="2020-03" db="EMBL/GenBank/DDBJ databases">
        <title>Characterization of ganglioside-mimicking enterococci.</title>
        <authorList>
            <person name="Patry R.T."/>
            <person name="Nothaft H."/>
            <person name="Bridger R."/>
            <person name="Shajahan A."/>
            <person name="Huynh S."/>
            <person name="Sanchez S."/>
            <person name="Azadi P."/>
            <person name="Cooper K."/>
            <person name="Miller W.G."/>
            <person name="Parker C.T."/>
            <person name="Wells L."/>
            <person name="Szymanski C.M."/>
        </authorList>
    </citation>
    <scope>NUCLEOTIDE SEQUENCE [LARGE SCALE GENOMIC DNA]</scope>
    <source>
        <strain evidence="2 3">EGM181</strain>
        <plasmid evidence="2 3">pEGM181-2</plasmid>
    </source>
</reference>
<name>A0AAE7MTB4_ENTGA</name>
<accession>A0AAE7MTB4</accession>
<sequence>MTNLTNSKLISMVAIVLVMVVVLVTATIFLNQSKTEISKNYCNALSLVDCK</sequence>
<evidence type="ECO:0000313" key="2">
    <source>
        <dbReference type="EMBL" id="QOG29264.1"/>
    </source>
</evidence>
<gene>
    <name evidence="2" type="ORF">EGM181_18295</name>
</gene>
<evidence type="ECO:0000256" key="1">
    <source>
        <dbReference type="SAM" id="Phobius"/>
    </source>
</evidence>
<dbReference type="RefSeq" id="WP_192189599.1">
    <property type="nucleotide sequence ID" value="NZ_CP050486.1"/>
</dbReference>
<dbReference type="EMBL" id="CP050486">
    <property type="protein sequence ID" value="QOG29264.1"/>
    <property type="molecule type" value="Genomic_DNA"/>
</dbReference>